<dbReference type="InterPro" id="IPR022398">
    <property type="entry name" value="Peptidase_S8_His-AS"/>
</dbReference>
<dbReference type="Proteomes" id="UP000646827">
    <property type="component" value="Unassembled WGS sequence"/>
</dbReference>
<evidence type="ECO:0000256" key="3">
    <source>
        <dbReference type="ARBA" id="ARBA00022670"/>
    </source>
</evidence>
<feature type="active site" description="Charge relay system" evidence="7 8">
    <location>
        <position position="217"/>
    </location>
</feature>
<keyword evidence="2" id="KW-0964">Secreted</keyword>
<dbReference type="GO" id="GO:0006508">
    <property type="term" value="P:proteolysis"/>
    <property type="evidence" value="ECO:0007669"/>
    <property type="project" value="UniProtKB-KW"/>
</dbReference>
<evidence type="ECO:0000256" key="6">
    <source>
        <dbReference type="ARBA" id="ARBA00022825"/>
    </source>
</evidence>
<evidence type="ECO:0000256" key="2">
    <source>
        <dbReference type="ARBA" id="ARBA00022525"/>
    </source>
</evidence>
<dbReference type="EMBL" id="JAEPRB010000018">
    <property type="protein sequence ID" value="KAG2226321.1"/>
    <property type="molecule type" value="Genomic_DNA"/>
</dbReference>
<dbReference type="Gene3D" id="3.40.50.200">
    <property type="entry name" value="Peptidase S8/S53 domain"/>
    <property type="match status" value="1"/>
</dbReference>
<evidence type="ECO:0000256" key="5">
    <source>
        <dbReference type="ARBA" id="ARBA00022801"/>
    </source>
</evidence>
<dbReference type="InterPro" id="IPR034187">
    <property type="entry name" value="Peptidases_S8_5"/>
</dbReference>
<dbReference type="PANTHER" id="PTHR43399:SF4">
    <property type="entry name" value="CELL WALL-ASSOCIATED PROTEASE"/>
    <property type="match status" value="1"/>
</dbReference>
<keyword evidence="4" id="KW-0732">Signal</keyword>
<organism evidence="12 13">
    <name type="scientific">Circinella minor</name>
    <dbReference type="NCBI Taxonomy" id="1195481"/>
    <lineage>
        <taxon>Eukaryota</taxon>
        <taxon>Fungi</taxon>
        <taxon>Fungi incertae sedis</taxon>
        <taxon>Mucoromycota</taxon>
        <taxon>Mucoromycotina</taxon>
        <taxon>Mucoromycetes</taxon>
        <taxon>Mucorales</taxon>
        <taxon>Lichtheimiaceae</taxon>
        <taxon>Circinella</taxon>
    </lineage>
</organism>
<dbReference type="InterPro" id="IPR023828">
    <property type="entry name" value="Peptidase_S8_Ser-AS"/>
</dbReference>
<evidence type="ECO:0000256" key="7">
    <source>
        <dbReference type="PIRSR" id="PIRSR615500-1"/>
    </source>
</evidence>
<dbReference type="PANTHER" id="PTHR43399">
    <property type="entry name" value="SUBTILISIN-RELATED"/>
    <property type="match status" value="1"/>
</dbReference>
<keyword evidence="6 8" id="KW-0720">Serine protease</keyword>
<dbReference type="SUPFAM" id="SSF52025">
    <property type="entry name" value="PA domain"/>
    <property type="match status" value="1"/>
</dbReference>
<dbReference type="InterPro" id="IPR051048">
    <property type="entry name" value="Peptidase_S8/S53_subtilisin"/>
</dbReference>
<dbReference type="Pfam" id="PF02225">
    <property type="entry name" value="PA"/>
    <property type="match status" value="1"/>
</dbReference>
<comment type="caution">
    <text evidence="12">The sequence shown here is derived from an EMBL/GenBank/DDBJ whole genome shotgun (WGS) entry which is preliminary data.</text>
</comment>
<evidence type="ECO:0000256" key="9">
    <source>
        <dbReference type="RuleBase" id="RU003355"/>
    </source>
</evidence>
<evidence type="ECO:0000256" key="8">
    <source>
        <dbReference type="PROSITE-ProRule" id="PRU01240"/>
    </source>
</evidence>
<evidence type="ECO:0000313" key="13">
    <source>
        <dbReference type="Proteomes" id="UP000646827"/>
    </source>
</evidence>
<evidence type="ECO:0000259" key="11">
    <source>
        <dbReference type="Pfam" id="PF02225"/>
    </source>
</evidence>
<keyword evidence="3 8" id="KW-0645">Protease</keyword>
<protein>
    <submittedName>
        <fullName evidence="12">Uncharacterized protein</fullName>
    </submittedName>
</protein>
<dbReference type="Gene3D" id="3.50.30.30">
    <property type="match status" value="1"/>
</dbReference>
<accession>A0A8H7SDJ4</accession>
<feature type="domain" description="Peptidase S8/S53" evidence="10">
    <location>
        <begin position="208"/>
        <end position="615"/>
    </location>
</feature>
<keyword evidence="5 8" id="KW-0378">Hydrolase</keyword>
<comment type="similarity">
    <text evidence="1 8 9">Belongs to the peptidase S8 family.</text>
</comment>
<gene>
    <name evidence="12" type="ORF">INT45_005993</name>
</gene>
<dbReference type="PRINTS" id="PR00723">
    <property type="entry name" value="SUBTILISIN"/>
</dbReference>
<evidence type="ECO:0000256" key="4">
    <source>
        <dbReference type="ARBA" id="ARBA00022729"/>
    </source>
</evidence>
<evidence type="ECO:0000313" key="12">
    <source>
        <dbReference type="EMBL" id="KAG2226321.1"/>
    </source>
</evidence>
<dbReference type="PROSITE" id="PS00137">
    <property type="entry name" value="SUBTILASE_HIS"/>
    <property type="match status" value="1"/>
</dbReference>
<reference evidence="12 13" key="1">
    <citation type="submission" date="2020-12" db="EMBL/GenBank/DDBJ databases">
        <title>Metabolic potential, ecology and presence of endohyphal bacteria is reflected in genomic diversity of Mucoromycotina.</title>
        <authorList>
            <person name="Muszewska A."/>
            <person name="Okrasinska A."/>
            <person name="Steczkiewicz K."/>
            <person name="Drgas O."/>
            <person name="Orlowska M."/>
            <person name="Perlinska-Lenart U."/>
            <person name="Aleksandrzak-Piekarczyk T."/>
            <person name="Szatraj K."/>
            <person name="Zielenkiewicz U."/>
            <person name="Pilsyk S."/>
            <person name="Malc E."/>
            <person name="Mieczkowski P."/>
            <person name="Kruszewska J.S."/>
            <person name="Biernat P."/>
            <person name="Pawlowska J."/>
        </authorList>
    </citation>
    <scope>NUCLEOTIDE SEQUENCE [LARGE SCALE GENOMIC DNA]</scope>
    <source>
        <strain evidence="12 13">CBS 142.35</strain>
    </source>
</reference>
<dbReference type="InterPro" id="IPR046450">
    <property type="entry name" value="PA_dom_sf"/>
</dbReference>
<feature type="active site" description="Charge relay system" evidence="7 8">
    <location>
        <position position="273"/>
    </location>
</feature>
<dbReference type="PROSITE" id="PS51892">
    <property type="entry name" value="SUBTILASE"/>
    <property type="match status" value="1"/>
</dbReference>
<evidence type="ECO:0000259" key="10">
    <source>
        <dbReference type="Pfam" id="PF00082"/>
    </source>
</evidence>
<dbReference type="InterPro" id="IPR036852">
    <property type="entry name" value="Peptidase_S8/S53_dom_sf"/>
</dbReference>
<feature type="active site" description="Charge relay system" evidence="7 8">
    <location>
        <position position="583"/>
    </location>
</feature>
<dbReference type="OrthoDB" id="206201at2759"/>
<evidence type="ECO:0000256" key="1">
    <source>
        <dbReference type="ARBA" id="ARBA00011073"/>
    </source>
</evidence>
<dbReference type="Pfam" id="PF00082">
    <property type="entry name" value="Peptidase_S8"/>
    <property type="match status" value="1"/>
</dbReference>
<dbReference type="InterPro" id="IPR023827">
    <property type="entry name" value="Peptidase_S8_Asp-AS"/>
</dbReference>
<dbReference type="AlphaFoldDB" id="A0A8H7SDJ4"/>
<dbReference type="InterPro" id="IPR015500">
    <property type="entry name" value="Peptidase_S8_subtilisin-rel"/>
</dbReference>
<name>A0A8H7SDJ4_9FUNG</name>
<dbReference type="SUPFAM" id="SSF52743">
    <property type="entry name" value="Subtilisin-like"/>
    <property type="match status" value="1"/>
</dbReference>
<dbReference type="PROSITE" id="PS00138">
    <property type="entry name" value="SUBTILASE_SER"/>
    <property type="match status" value="1"/>
</dbReference>
<proteinExistence type="inferred from homology"/>
<sequence length="936" mass="101755">MATSSSPFSGYYIKRNKKNDKVSRRLLFFTLLLSFYILGSHATSSVLEQHPKWAAIAASQTNIHNVLSGRYIIEFDETYQGTSARFVQELEDDNDRIKWKVAHDYNTESIFRGISVQLEHTNFYVASDNNDRQHDQLLAEHRVIHRVMEKNHVKRVYPVVEVQRPIIEQYSTADPDTGLVLAPDVKDLPFSHSLTQVDRVHTELGLWGDGITVGVIDTGVDYYHPALGGGFGPGYKISLGYDLVGDNYNVSDPSSIHPADTPLDSCITSGSGHGTHVSGIIAADDKKYNFTGVAPHVKLGMWRIFGCKGSTSNDLVIKAMILAYEAGCNIINLSLGGVNSWPEDPSAVVADRISKKNVTMVIAAGNEGRKGVFMVSSPSTGYDVISVASVDNEYSLQPVLSIDSTNEKFPYVLSSTTHEFANGTLVAYSDDSDNNDGDACPGTEPENDLTGHIVLVKRGLCEFDVKAKQVADAGGIAMLVYDQDGSDVFKPSTENAPIPVAAVSHESGVVLLKLSVEEGPVPISFSTQLHQVKISSAGLVSRFSSVGPTYDFGMKPDIAGVGGFIFSTLPKRQGSYGILSGTSMASPYIAGVCALYLQAHGPDKDPLFVRDQLQNYASEVPAAGDRKNITLDSPIRQGGGLVQAYDAIQGGIHIAPGKISFNDTVRYKPQTVTITNMRNQAVSLTLENIPGVPVDPYNLPSFGYAPVEPAPSTSTITADLSFESIITLGPGESHQLTVSVNGFSEKPSPNKPYPIYGGHIRLFDAQQSSSGTVQFPYMGVIGNVTNIPIFDNGFPLITNMKQLISHDSYKLIKVANDTTEYIIKRAPGEDNSILVVVRFLMGTRNFIADVLDSEQALIGTAVTSNNVQRNTMDGASMVVINSWNGTYIPNKFDYESHQVPLQNGTYHLRWRALRLMGDPSNTESWETVTSKPIIVM</sequence>
<dbReference type="PROSITE" id="PS00136">
    <property type="entry name" value="SUBTILASE_ASP"/>
    <property type="match status" value="1"/>
</dbReference>
<dbReference type="InterPro" id="IPR000209">
    <property type="entry name" value="Peptidase_S8/S53_dom"/>
</dbReference>
<dbReference type="CDD" id="cd07489">
    <property type="entry name" value="Peptidases_S8_5"/>
    <property type="match status" value="1"/>
</dbReference>
<dbReference type="InterPro" id="IPR003137">
    <property type="entry name" value="PA_domain"/>
</dbReference>
<keyword evidence="13" id="KW-1185">Reference proteome</keyword>
<dbReference type="GO" id="GO:0004252">
    <property type="term" value="F:serine-type endopeptidase activity"/>
    <property type="evidence" value="ECO:0007669"/>
    <property type="project" value="UniProtKB-UniRule"/>
</dbReference>
<feature type="domain" description="PA" evidence="11">
    <location>
        <begin position="422"/>
        <end position="509"/>
    </location>
</feature>